<feature type="transmembrane region" description="Helical" evidence="1">
    <location>
        <begin position="231"/>
        <end position="251"/>
    </location>
</feature>
<evidence type="ECO:0000256" key="1">
    <source>
        <dbReference type="SAM" id="Phobius"/>
    </source>
</evidence>
<feature type="transmembrane region" description="Helical" evidence="1">
    <location>
        <begin position="139"/>
        <end position="158"/>
    </location>
</feature>
<dbReference type="EMBL" id="CVRR01000005">
    <property type="protein sequence ID" value="CRL33871.1"/>
    <property type="molecule type" value="Genomic_DNA"/>
</dbReference>
<dbReference type="STRING" id="301302.ERS852420_00027"/>
<feature type="transmembrane region" description="Helical" evidence="1">
    <location>
        <begin position="103"/>
        <end position="127"/>
    </location>
</feature>
<protein>
    <submittedName>
        <fullName evidence="2">Uncharacterized protein</fullName>
    </submittedName>
</protein>
<name>A0A0M6WE89_9FIRM</name>
<feature type="transmembrane region" description="Helical" evidence="1">
    <location>
        <begin position="196"/>
        <end position="216"/>
    </location>
</feature>
<dbReference type="InterPro" id="IPR047928">
    <property type="entry name" value="Perm_prefix_1"/>
</dbReference>
<keyword evidence="1" id="KW-0812">Transmembrane</keyword>
<evidence type="ECO:0000313" key="3">
    <source>
        <dbReference type="Proteomes" id="UP000049979"/>
    </source>
</evidence>
<sequence>MEAIRNYLETMFLNLPNTPEVYKAKNELWQMMEDKYTELKNEGKSENEAVGTVIAEFGNLDELAEDLGIKQFVHQPRQEQTPNAVSLSMEDVRQFLREHSRHSYFVALSVFLFILSACCPIFFGAAADTSLRSSDVLDASGIILMFVFIAIGVGMLVYSNVCMGHWKHLEEGNFVTDFATTDYIHHEMEHYKSTHALLLTIGIMLCILSVVPPILLDAASSFAADTLEDCSAGFVLIFVAIGVFLIVISSMRMGGYRTLLHLNNQNTIGGNYVPEQQDRQQYHNSTLAAIMSVYWPTITCLYLIWSFLSFDWWITWIVWPIAAIVESLIKNISKN</sequence>
<dbReference type="NCBIfam" id="NF038403">
    <property type="entry name" value="perm_prefix_1"/>
    <property type="match status" value="1"/>
</dbReference>
<dbReference type="Proteomes" id="UP000049979">
    <property type="component" value="Unassembled WGS sequence"/>
</dbReference>
<evidence type="ECO:0000313" key="2">
    <source>
        <dbReference type="EMBL" id="CRL33871.1"/>
    </source>
</evidence>
<dbReference type="AlphaFoldDB" id="A0A0M6WE89"/>
<reference evidence="3" key="1">
    <citation type="submission" date="2015-05" db="EMBL/GenBank/DDBJ databases">
        <authorList>
            <consortium name="Pathogen Informatics"/>
        </authorList>
    </citation>
    <scope>NUCLEOTIDE SEQUENCE [LARGE SCALE GENOMIC DNA]</scope>
    <source>
        <strain evidence="3">M72</strain>
    </source>
</reference>
<dbReference type="GeneID" id="99748148"/>
<keyword evidence="3" id="KW-1185">Reference proteome</keyword>
<feature type="transmembrane region" description="Helical" evidence="1">
    <location>
        <begin position="287"/>
        <end position="307"/>
    </location>
</feature>
<accession>A0A0M6WE89</accession>
<dbReference type="RefSeq" id="WP_055067058.1">
    <property type="nucleotide sequence ID" value="NZ_CP173697.1"/>
</dbReference>
<gene>
    <name evidence="2" type="ORF">M72_03311</name>
</gene>
<dbReference type="OrthoDB" id="9815852at2"/>
<keyword evidence="1" id="KW-1133">Transmembrane helix</keyword>
<proteinExistence type="predicted"/>
<organism evidence="2 3">
    <name type="scientific">Roseburia faecis</name>
    <dbReference type="NCBI Taxonomy" id="301302"/>
    <lineage>
        <taxon>Bacteria</taxon>
        <taxon>Bacillati</taxon>
        <taxon>Bacillota</taxon>
        <taxon>Clostridia</taxon>
        <taxon>Lachnospirales</taxon>
        <taxon>Lachnospiraceae</taxon>
        <taxon>Roseburia</taxon>
    </lineage>
</organism>
<keyword evidence="1" id="KW-0472">Membrane</keyword>
<feature type="transmembrane region" description="Helical" evidence="1">
    <location>
        <begin position="313"/>
        <end position="329"/>
    </location>
</feature>